<dbReference type="AlphaFoldDB" id="A0A498KQR6"/>
<dbReference type="OrthoDB" id="306709at2157"/>
<keyword evidence="2" id="KW-1185">Reference proteome</keyword>
<dbReference type="Pfam" id="PF20024">
    <property type="entry name" value="DUF6432"/>
    <property type="match status" value="1"/>
</dbReference>
<dbReference type="RefSeq" id="WP_129070693.1">
    <property type="nucleotide sequence ID" value="NZ_RDFA01000010.1"/>
</dbReference>
<dbReference type="InterPro" id="IPR045490">
    <property type="entry name" value="DUF6432"/>
</dbReference>
<dbReference type="Proteomes" id="UP000289691">
    <property type="component" value="Unassembled WGS sequence"/>
</dbReference>
<evidence type="ECO:0000313" key="2">
    <source>
        <dbReference type="Proteomes" id="UP000289691"/>
    </source>
</evidence>
<accession>A0A498KQR6</accession>
<sequence>MRAKREYRDRDETQVAVLDALADRRDDGMTVFELRSRVDADIDELETALADLKSDGLIEARDEDDRTVILPEDHAIGQYDPDEEPSLLDRIRSWLGR</sequence>
<dbReference type="EMBL" id="RDFA01000010">
    <property type="protein sequence ID" value="RXK46305.1"/>
    <property type="molecule type" value="Genomic_DNA"/>
</dbReference>
<dbReference type="InterPro" id="IPR036390">
    <property type="entry name" value="WH_DNA-bd_sf"/>
</dbReference>
<name>A0A498KQR6_9EURY</name>
<dbReference type="SUPFAM" id="SSF46785">
    <property type="entry name" value="Winged helix' DNA-binding domain"/>
    <property type="match status" value="1"/>
</dbReference>
<comment type="caution">
    <text evidence="1">The sequence shown here is derived from an EMBL/GenBank/DDBJ whole genome shotgun (WGS) entry which is preliminary data.</text>
</comment>
<protein>
    <submittedName>
        <fullName evidence="1">MarR family transcriptional regulator</fullName>
    </submittedName>
</protein>
<gene>
    <name evidence="1" type="ORF">EAF64_19705</name>
</gene>
<evidence type="ECO:0000313" key="1">
    <source>
        <dbReference type="EMBL" id="RXK46305.1"/>
    </source>
</evidence>
<organism evidence="1 2">
    <name type="scientific">Halorientalis pallida</name>
    <dbReference type="NCBI Taxonomy" id="2479928"/>
    <lineage>
        <taxon>Archaea</taxon>
        <taxon>Methanobacteriati</taxon>
        <taxon>Methanobacteriota</taxon>
        <taxon>Stenosarchaea group</taxon>
        <taxon>Halobacteria</taxon>
        <taxon>Halobacteriales</taxon>
        <taxon>Haloarculaceae</taxon>
        <taxon>Halorientalis</taxon>
    </lineage>
</organism>
<reference evidence="1 2" key="1">
    <citation type="submission" date="2019-01" db="EMBL/GenBank/DDBJ databases">
        <title>Halorientalis sp. F13-25 a new haloarchaeum isolated from hypersaline water.</title>
        <authorList>
            <person name="Ana D.-V."/>
            <person name="Cristina S.-P."/>
            <person name="Antonio V."/>
        </authorList>
    </citation>
    <scope>NUCLEOTIDE SEQUENCE [LARGE SCALE GENOMIC DNA]</scope>
    <source>
        <strain evidence="1 2">F13-25</strain>
    </source>
</reference>
<proteinExistence type="predicted"/>